<comment type="caution">
    <text evidence="2">The sequence shown here is derived from an EMBL/GenBank/DDBJ whole genome shotgun (WGS) entry which is preliminary data.</text>
</comment>
<organism evidence="2 3">
    <name type="scientific">Halorientalis pallida</name>
    <dbReference type="NCBI Taxonomy" id="2479928"/>
    <lineage>
        <taxon>Archaea</taxon>
        <taxon>Methanobacteriati</taxon>
        <taxon>Methanobacteriota</taxon>
        <taxon>Stenosarchaea group</taxon>
        <taxon>Halobacteria</taxon>
        <taxon>Halobacteriales</taxon>
        <taxon>Haloarculaceae</taxon>
        <taxon>Halorientalis</taxon>
    </lineage>
</organism>
<reference evidence="2 3" key="1">
    <citation type="submission" date="2019-01" db="EMBL/GenBank/DDBJ databases">
        <title>Halorientalis sp. F13-25 a new haloarchaeum isolated from hypersaline water.</title>
        <authorList>
            <person name="Ana D.-V."/>
            <person name="Cristina S.-P."/>
            <person name="Antonio V."/>
        </authorList>
    </citation>
    <scope>NUCLEOTIDE SEQUENCE [LARGE SCALE GENOMIC DNA]</scope>
    <source>
        <strain evidence="2 3">F13-25</strain>
    </source>
</reference>
<dbReference type="Proteomes" id="UP000289691">
    <property type="component" value="Unassembled WGS sequence"/>
</dbReference>
<gene>
    <name evidence="2" type="ORF">EAF64_06190</name>
</gene>
<accession>A0A498KWZ9</accession>
<evidence type="ECO:0000313" key="3">
    <source>
        <dbReference type="Proteomes" id="UP000289691"/>
    </source>
</evidence>
<dbReference type="RefSeq" id="WP_129068112.1">
    <property type="nucleotide sequence ID" value="NZ_RDFA01000002.1"/>
</dbReference>
<feature type="transmembrane region" description="Helical" evidence="1">
    <location>
        <begin position="42"/>
        <end position="61"/>
    </location>
</feature>
<keyword evidence="1" id="KW-1133">Transmembrane helix</keyword>
<keyword evidence="1" id="KW-0472">Membrane</keyword>
<dbReference type="EMBL" id="RDFA01000002">
    <property type="protein sequence ID" value="RXK50150.1"/>
    <property type="molecule type" value="Genomic_DNA"/>
</dbReference>
<dbReference type="AlphaFoldDB" id="A0A498KWZ9"/>
<dbReference type="OrthoDB" id="340376at2157"/>
<sequence length="136" mass="14378">MSALAPSNWFPDERPGRPEIAIAAVVLLDVAYDFYAEEPIDWPWLLAGFLGCVIAWGPLAASPVGARVGDWFRGIGLGGRFLVILAFVVPVWAAIALSVVPSTPVRSAAKGVLLGVVVVVTARLLQTRVAESPDEG</sequence>
<keyword evidence="1" id="KW-0812">Transmembrane</keyword>
<feature type="transmembrane region" description="Helical" evidence="1">
    <location>
        <begin position="81"/>
        <end position="101"/>
    </location>
</feature>
<keyword evidence="3" id="KW-1185">Reference proteome</keyword>
<protein>
    <submittedName>
        <fullName evidence="2">Uncharacterized protein</fullName>
    </submittedName>
</protein>
<evidence type="ECO:0000313" key="2">
    <source>
        <dbReference type="EMBL" id="RXK50150.1"/>
    </source>
</evidence>
<name>A0A498KWZ9_9EURY</name>
<proteinExistence type="predicted"/>
<evidence type="ECO:0000256" key="1">
    <source>
        <dbReference type="SAM" id="Phobius"/>
    </source>
</evidence>